<reference evidence="3" key="1">
    <citation type="submission" date="2013-01" db="EMBL/GenBank/DDBJ databases">
        <title>Draft Genome Sequence of a Mulberry Tree, Morus notabilis C.K. Schneid.</title>
        <authorList>
            <person name="He N."/>
            <person name="Zhao S."/>
        </authorList>
    </citation>
    <scope>NUCLEOTIDE SEQUENCE</scope>
</reference>
<dbReference type="InterPro" id="IPR006734">
    <property type="entry name" value="PLATZ"/>
</dbReference>
<evidence type="ECO:0000313" key="2">
    <source>
        <dbReference type="EMBL" id="EXB54473.1"/>
    </source>
</evidence>
<evidence type="ECO:0000259" key="1">
    <source>
        <dbReference type="Pfam" id="PF07727"/>
    </source>
</evidence>
<feature type="domain" description="Reverse transcriptase Ty1/copia-type" evidence="1">
    <location>
        <begin position="52"/>
        <end position="165"/>
    </location>
</feature>
<dbReference type="InterPro" id="IPR043502">
    <property type="entry name" value="DNA/RNA_pol_sf"/>
</dbReference>
<accession>W9RGJ6</accession>
<dbReference type="CDD" id="cd19756">
    <property type="entry name" value="Bbox2"/>
    <property type="match status" value="1"/>
</dbReference>
<dbReference type="SUPFAM" id="SSF56672">
    <property type="entry name" value="DNA/RNA polymerases"/>
    <property type="match status" value="1"/>
</dbReference>
<dbReference type="SMR" id="W9RGJ6"/>
<dbReference type="Gene3D" id="1.25.40.10">
    <property type="entry name" value="Tetratricopeptide repeat domain"/>
    <property type="match status" value="1"/>
</dbReference>
<organism evidence="2 3">
    <name type="scientific">Morus notabilis</name>
    <dbReference type="NCBI Taxonomy" id="981085"/>
    <lineage>
        <taxon>Eukaryota</taxon>
        <taxon>Viridiplantae</taxon>
        <taxon>Streptophyta</taxon>
        <taxon>Embryophyta</taxon>
        <taxon>Tracheophyta</taxon>
        <taxon>Spermatophyta</taxon>
        <taxon>Magnoliopsida</taxon>
        <taxon>eudicotyledons</taxon>
        <taxon>Gunneridae</taxon>
        <taxon>Pentapetalae</taxon>
        <taxon>rosids</taxon>
        <taxon>fabids</taxon>
        <taxon>Rosales</taxon>
        <taxon>Moraceae</taxon>
        <taxon>Moreae</taxon>
        <taxon>Morus</taxon>
    </lineage>
</organism>
<dbReference type="Pfam" id="PF07727">
    <property type="entry name" value="RVT_2"/>
    <property type="match status" value="1"/>
</dbReference>
<keyword evidence="3" id="KW-1185">Reference proteome</keyword>
<proteinExistence type="predicted"/>
<dbReference type="STRING" id="981085.W9RGJ6"/>
<dbReference type="InterPro" id="IPR011990">
    <property type="entry name" value="TPR-like_helical_dom_sf"/>
</dbReference>
<name>W9RGJ6_9ROSA</name>
<dbReference type="eggNOG" id="KOG0017">
    <property type="taxonomic scope" value="Eukaryota"/>
</dbReference>
<dbReference type="PANTHER" id="PTHR47603:SF1">
    <property type="entry name" value="PPR CONTAINING-LIKE PROTEIN"/>
    <property type="match status" value="1"/>
</dbReference>
<protein>
    <recommendedName>
        <fullName evidence="1">Reverse transcriptase Ty1/copia-type domain-containing protein</fullName>
    </recommendedName>
</protein>
<dbReference type="PANTHER" id="PTHR47603">
    <property type="entry name" value="PPR CONTAINING-LIKE PROTEIN"/>
    <property type="match status" value="1"/>
</dbReference>
<gene>
    <name evidence="2" type="ORF">L484_019032</name>
</gene>
<dbReference type="Pfam" id="PF04640">
    <property type="entry name" value="PLATZ"/>
    <property type="match status" value="1"/>
</dbReference>
<dbReference type="InterPro" id="IPR013103">
    <property type="entry name" value="RVT_2"/>
</dbReference>
<evidence type="ECO:0000313" key="3">
    <source>
        <dbReference type="Proteomes" id="UP000030645"/>
    </source>
</evidence>
<dbReference type="Proteomes" id="UP000030645">
    <property type="component" value="Unassembled WGS sequence"/>
</dbReference>
<sequence length="614" mass="70303">MTDYEVTGIDQTEDPLTYFALFSDCDPTVFEDVKESKWRTAMDEEIAAIERNNTWELIDLPRRHKTIGVKWVYKTKLKENGEVDKYKARLVVKGYKQEFGVDYREVFAPVARHDTIRLVIALAAQHSWSIFQLDMKSAFLHGDLQEQVFIDQSPGYVKLGSENKVGVISNIPEWLETLLGENNFFRPCLVHEFTKKNEKNIFCLDCCTTICVHCLPPHRLHCLLQIRRYVYHDVIRLGDAQKLIDCSLVQVNHLVALKKETTNNKEQKPIQNCELLLQPPKRQKLENLSETADDQITPDSVLNSPVLLSGSTGSISSGGGEKNNCTTVLVSFAAATEFVKKNKKIKKKGIGIGRLSRLGLRRFQIINHGYSSISSIMVQKTANSPSPLEGQRNIQAPGHQHREKNAAGDIDKYRISGNIAKTDKVDFLVKTLRDIKNSKEAVYSALDAWVAWEENFPIALLKGALLVLEKEQEWHRVVQVIKWMLSKGQGTTMGTYGQLILALDMDNRADEAHEFWDKKIGGYYHSVPWQLCRRMIAIYYRNNMLDKLVELFEELEAYDRKPPEKSIVLRVANAYEALGRLEDKERILEKYNDLFSKDESPKKKSRKPVSKKNK</sequence>
<dbReference type="EMBL" id="KE344182">
    <property type="protein sequence ID" value="EXB54473.1"/>
    <property type="molecule type" value="Genomic_DNA"/>
</dbReference>
<dbReference type="AlphaFoldDB" id="W9RGJ6"/>